<feature type="region of interest" description="Disordered" evidence="4">
    <location>
        <begin position="342"/>
        <end position="391"/>
    </location>
</feature>
<dbReference type="GO" id="GO:0048471">
    <property type="term" value="C:perinuclear region of cytoplasm"/>
    <property type="evidence" value="ECO:0007669"/>
    <property type="project" value="TreeGrafter"/>
</dbReference>
<dbReference type="InterPro" id="IPR032675">
    <property type="entry name" value="LRR_dom_sf"/>
</dbReference>
<dbReference type="Pfam" id="PF13516">
    <property type="entry name" value="LRR_6"/>
    <property type="match status" value="2"/>
</dbReference>
<feature type="compositionally biased region" description="Acidic residues" evidence="4">
    <location>
        <begin position="345"/>
        <end position="355"/>
    </location>
</feature>
<reference evidence="5" key="1">
    <citation type="submission" date="2018-04" db="EMBL/GenBank/DDBJ databases">
        <title>Whole genome sequencing of Hypsizygus marmoreus.</title>
        <authorList>
            <person name="Choi I.-G."/>
            <person name="Min B."/>
            <person name="Kim J.-G."/>
            <person name="Kim S."/>
            <person name="Oh Y.-L."/>
            <person name="Kong W.-S."/>
            <person name="Park H."/>
            <person name="Jeong J."/>
            <person name="Song E.-S."/>
        </authorList>
    </citation>
    <scope>NUCLEOTIDE SEQUENCE [LARGE SCALE GENOMIC DNA]</scope>
    <source>
        <strain evidence="5">51987-8</strain>
    </source>
</reference>
<dbReference type="InParanoid" id="A0A369JBG2"/>
<evidence type="ECO:0000256" key="4">
    <source>
        <dbReference type="SAM" id="MobiDB-lite"/>
    </source>
</evidence>
<comment type="caution">
    <text evidence="5">The sequence shown here is derived from an EMBL/GenBank/DDBJ whole genome shotgun (WGS) entry which is preliminary data.</text>
</comment>
<protein>
    <submittedName>
        <fullName evidence="5">Ran GTPase-activating protein 1</fullName>
    </submittedName>
</protein>
<dbReference type="CDD" id="cd00116">
    <property type="entry name" value="LRR_RI"/>
    <property type="match status" value="1"/>
</dbReference>
<dbReference type="AlphaFoldDB" id="A0A369JBG2"/>
<name>A0A369JBG2_HYPMA</name>
<keyword evidence="2" id="KW-0433">Leucine-rich repeat</keyword>
<dbReference type="SMART" id="SM00368">
    <property type="entry name" value="LRR_RI"/>
    <property type="match status" value="8"/>
</dbReference>
<keyword evidence="3" id="KW-0677">Repeat</keyword>
<evidence type="ECO:0000256" key="2">
    <source>
        <dbReference type="ARBA" id="ARBA00022614"/>
    </source>
</evidence>
<dbReference type="PANTHER" id="PTHR24113">
    <property type="entry name" value="RAN GTPASE-ACTIVATING PROTEIN 1"/>
    <property type="match status" value="1"/>
</dbReference>
<keyword evidence="6" id="KW-1185">Reference proteome</keyword>
<dbReference type="InterPro" id="IPR001611">
    <property type="entry name" value="Leu-rich_rpt"/>
</dbReference>
<dbReference type="EMBL" id="LUEZ02000107">
    <property type="protein sequence ID" value="RDB17947.1"/>
    <property type="molecule type" value="Genomic_DNA"/>
</dbReference>
<proteinExistence type="predicted"/>
<evidence type="ECO:0000313" key="6">
    <source>
        <dbReference type="Proteomes" id="UP000076154"/>
    </source>
</evidence>
<dbReference type="OrthoDB" id="184583at2759"/>
<evidence type="ECO:0000256" key="1">
    <source>
        <dbReference type="ARBA" id="ARBA00022468"/>
    </source>
</evidence>
<dbReference type="Gene3D" id="3.80.10.10">
    <property type="entry name" value="Ribonuclease Inhibitor"/>
    <property type="match status" value="1"/>
</dbReference>
<dbReference type="GO" id="GO:0005096">
    <property type="term" value="F:GTPase activator activity"/>
    <property type="evidence" value="ECO:0007669"/>
    <property type="project" value="UniProtKB-KW"/>
</dbReference>
<dbReference type="SUPFAM" id="SSF52047">
    <property type="entry name" value="RNI-like"/>
    <property type="match status" value="1"/>
</dbReference>
<keyword evidence="1" id="KW-0343">GTPase activation</keyword>
<dbReference type="FunCoup" id="A0A369JBG2">
    <property type="interactions" value="114"/>
</dbReference>
<dbReference type="GO" id="GO:0006913">
    <property type="term" value="P:nucleocytoplasmic transport"/>
    <property type="evidence" value="ECO:0007669"/>
    <property type="project" value="TreeGrafter"/>
</dbReference>
<sequence length="404" mass="43759">MATSSKVLSLSGKGLKLDTRADIEPWLAPFDPAVVEEIHLGGNTLGVEAATALGEFLEKTEVLKIADFADIFTGRLISEIPLALSAICDALKDKTSLIELNLSDNAFGGRSVDPIVPFLTYNRSFQVLKINNNGLGPAGGVVLANALLESARLSKAEGKRSNLRTIICGRNRLEDGSAHVWAEAFAAHETLVDVRMPQNGIRMQGIAALARGLAKCADLEHIDLQDNTFTEDGAVLALEAWTDALRSWPELRILNLSDCVLSSEGEVPILVSALATGINAKLHTLALQNNNLETRTFSLLAEGISSSLGSLMALELQYNDQEDDDEHIETLALSLKQRGGKLFATDEDEEEEEREAEQREAEAEEEKAKEQAQVEGVKVEEKKPTLADKDADALADLLSKVEIH</sequence>
<dbReference type="Proteomes" id="UP000076154">
    <property type="component" value="Unassembled WGS sequence"/>
</dbReference>
<dbReference type="STRING" id="39966.A0A369JBG2"/>
<evidence type="ECO:0000256" key="3">
    <source>
        <dbReference type="ARBA" id="ARBA00022737"/>
    </source>
</evidence>
<dbReference type="PANTHER" id="PTHR24113:SF12">
    <property type="entry name" value="RAN GTPASE-ACTIVATING PROTEIN 1"/>
    <property type="match status" value="1"/>
</dbReference>
<dbReference type="GO" id="GO:0031267">
    <property type="term" value="F:small GTPase binding"/>
    <property type="evidence" value="ECO:0007669"/>
    <property type="project" value="TreeGrafter"/>
</dbReference>
<dbReference type="InterPro" id="IPR027038">
    <property type="entry name" value="RanGap"/>
</dbReference>
<evidence type="ECO:0000313" key="5">
    <source>
        <dbReference type="EMBL" id="RDB17947.1"/>
    </source>
</evidence>
<accession>A0A369JBG2</accession>
<feature type="compositionally biased region" description="Basic and acidic residues" evidence="4">
    <location>
        <begin position="356"/>
        <end position="391"/>
    </location>
</feature>
<dbReference type="GO" id="GO:0005634">
    <property type="term" value="C:nucleus"/>
    <property type="evidence" value="ECO:0007669"/>
    <property type="project" value="TreeGrafter"/>
</dbReference>
<gene>
    <name evidence="5" type="primary">rna1</name>
    <name evidence="5" type="ORF">Hypma_000966</name>
</gene>
<dbReference type="GO" id="GO:0005829">
    <property type="term" value="C:cytosol"/>
    <property type="evidence" value="ECO:0007669"/>
    <property type="project" value="TreeGrafter"/>
</dbReference>
<organism evidence="5 6">
    <name type="scientific">Hypsizygus marmoreus</name>
    <name type="common">White beech mushroom</name>
    <name type="synonym">Agaricus marmoreus</name>
    <dbReference type="NCBI Taxonomy" id="39966"/>
    <lineage>
        <taxon>Eukaryota</taxon>
        <taxon>Fungi</taxon>
        <taxon>Dikarya</taxon>
        <taxon>Basidiomycota</taxon>
        <taxon>Agaricomycotina</taxon>
        <taxon>Agaricomycetes</taxon>
        <taxon>Agaricomycetidae</taxon>
        <taxon>Agaricales</taxon>
        <taxon>Tricholomatineae</taxon>
        <taxon>Lyophyllaceae</taxon>
        <taxon>Hypsizygus</taxon>
    </lineage>
</organism>